<evidence type="ECO:0000259" key="3">
    <source>
        <dbReference type="PROSITE" id="PS50222"/>
    </source>
</evidence>
<evidence type="ECO:0000313" key="6">
    <source>
        <dbReference type="RefSeq" id="XP_031555211.1"/>
    </source>
</evidence>
<dbReference type="Proteomes" id="UP000515163">
    <property type="component" value="Unplaced"/>
</dbReference>
<dbReference type="SUPFAM" id="SSF47473">
    <property type="entry name" value="EF-hand"/>
    <property type="match status" value="1"/>
</dbReference>
<dbReference type="OrthoDB" id="5983955at2759"/>
<dbReference type="CDD" id="cd00051">
    <property type="entry name" value="EFh"/>
    <property type="match status" value="1"/>
</dbReference>
<dbReference type="KEGG" id="aten:116292103"/>
<keyword evidence="1" id="KW-0106">Calcium</keyword>
<proteinExistence type="predicted"/>
<feature type="domain" description="EF-hand" evidence="3">
    <location>
        <begin position="487"/>
        <end position="522"/>
    </location>
</feature>
<reference evidence="5 6" key="1">
    <citation type="submission" date="2025-04" db="UniProtKB">
        <authorList>
            <consortium name="RefSeq"/>
        </authorList>
    </citation>
    <scope>IDENTIFICATION</scope>
    <source>
        <tissue evidence="5 6">Tentacle</tissue>
    </source>
</reference>
<protein>
    <submittedName>
        <fullName evidence="5 6">Uncharacterized protein LOC116292103 isoform X1</fullName>
    </submittedName>
</protein>
<dbReference type="InterPro" id="IPR002048">
    <property type="entry name" value="EF_hand_dom"/>
</dbReference>
<keyword evidence="4" id="KW-1185">Reference proteome</keyword>
<evidence type="ECO:0000256" key="1">
    <source>
        <dbReference type="ARBA" id="ARBA00022837"/>
    </source>
</evidence>
<evidence type="ECO:0000256" key="2">
    <source>
        <dbReference type="SAM" id="Coils"/>
    </source>
</evidence>
<feature type="domain" description="EF-hand" evidence="3">
    <location>
        <begin position="450"/>
        <end position="485"/>
    </location>
</feature>
<dbReference type="Gene3D" id="1.10.238.10">
    <property type="entry name" value="EF-hand"/>
    <property type="match status" value="1"/>
</dbReference>
<dbReference type="GO" id="GO:0005509">
    <property type="term" value="F:calcium ion binding"/>
    <property type="evidence" value="ECO:0007669"/>
    <property type="project" value="InterPro"/>
</dbReference>
<dbReference type="InterPro" id="IPR011992">
    <property type="entry name" value="EF-hand-dom_pair"/>
</dbReference>
<dbReference type="GeneID" id="116292103"/>
<evidence type="ECO:0000313" key="5">
    <source>
        <dbReference type="RefSeq" id="XP_031555210.1"/>
    </source>
</evidence>
<dbReference type="AlphaFoldDB" id="A0A6P8HH87"/>
<organism evidence="4 6">
    <name type="scientific">Actinia tenebrosa</name>
    <name type="common">Australian red waratah sea anemone</name>
    <dbReference type="NCBI Taxonomy" id="6105"/>
    <lineage>
        <taxon>Eukaryota</taxon>
        <taxon>Metazoa</taxon>
        <taxon>Cnidaria</taxon>
        <taxon>Anthozoa</taxon>
        <taxon>Hexacorallia</taxon>
        <taxon>Actiniaria</taxon>
        <taxon>Actiniidae</taxon>
        <taxon>Actinia</taxon>
    </lineage>
</organism>
<dbReference type="RefSeq" id="XP_031555211.1">
    <property type="nucleotide sequence ID" value="XM_031699351.1"/>
</dbReference>
<dbReference type="RefSeq" id="XP_031555210.1">
    <property type="nucleotide sequence ID" value="XM_031699350.1"/>
</dbReference>
<dbReference type="InterPro" id="IPR018247">
    <property type="entry name" value="EF_Hand_1_Ca_BS"/>
</dbReference>
<accession>A0A6P8HH87</accession>
<gene>
    <name evidence="5 6" type="primary">LOC116292103</name>
</gene>
<feature type="coiled-coil region" evidence="2">
    <location>
        <begin position="166"/>
        <end position="245"/>
    </location>
</feature>
<dbReference type="PROSITE" id="PS50222">
    <property type="entry name" value="EF_HAND_2"/>
    <property type="match status" value="2"/>
</dbReference>
<sequence length="550" mass="63768">MSSNKNKEDKNIVLKQLLRDLRSDFTKVCDLFERIIDFNQSPTSESAKRKLDLEIDRIKALSEQCVSDASNLKEFDVEETQAEGQKDIPEYDKVYVKQVNGIVTSINTLKKQLVNYLQEKSEAEENISKENFKLRLDLQKEQAESMHQRQNHDYAVTEKNTVLATCRKLEEQLEERSRQIQQLQREGTVSLWQREKAKLVKDINSNEEQLTKELKEVKEQHEEIKTRLNRRIQDLSEQVKFLKMERDVKNGAVRLHGKAGNASQSELEKMKQQLFMKDRYLLVAEGELQKQQKYYVGFLSGISRDFRIMLERQHLTVKDYNKDQKAFASMLNKMYVAVKEGRLSDFRATLPSHYLGINVELSGHPLGKKLSRPFMDLEKHLEEVENTDLRIDVNHPLLYGWREGKGDSAEGRRGSKSAQVSGVHPQLVDMKQCKPLTKETLEHFPEWSENQIEEMFAQFKSFDANGDFHLDTQELLRAIPDTLGRMATTEEIKEAMMEVDIDSSGTVDFYEFLCVARLISQGKGRIVIYSNSRPMVKKGLDSALFSDRDK</sequence>
<dbReference type="Pfam" id="PF13499">
    <property type="entry name" value="EF-hand_7"/>
    <property type="match status" value="1"/>
</dbReference>
<feature type="coiled-coil region" evidence="2">
    <location>
        <begin position="4"/>
        <end position="64"/>
    </location>
</feature>
<dbReference type="PROSITE" id="PS00018">
    <property type="entry name" value="EF_HAND_1"/>
    <property type="match status" value="1"/>
</dbReference>
<keyword evidence="2" id="KW-0175">Coiled coil</keyword>
<dbReference type="SMART" id="SM00054">
    <property type="entry name" value="EFh"/>
    <property type="match status" value="2"/>
</dbReference>
<evidence type="ECO:0000313" key="4">
    <source>
        <dbReference type="Proteomes" id="UP000515163"/>
    </source>
</evidence>
<name>A0A6P8HH87_ACTTE</name>